<evidence type="ECO:0000256" key="8">
    <source>
        <dbReference type="ARBA" id="ARBA00040793"/>
    </source>
</evidence>
<keyword evidence="4" id="KW-0464">Manganese</keyword>
<evidence type="ECO:0000256" key="5">
    <source>
        <dbReference type="ARBA" id="ARBA00024387"/>
    </source>
</evidence>
<keyword evidence="2" id="KW-0479">Metal-binding</keyword>
<dbReference type="InterPro" id="IPR006674">
    <property type="entry name" value="HD_domain"/>
</dbReference>
<dbReference type="Pfam" id="PF13328">
    <property type="entry name" value="HD_4"/>
    <property type="match status" value="1"/>
</dbReference>
<comment type="cofactor">
    <cofactor evidence="1">
        <name>Mn(2+)</name>
        <dbReference type="ChEBI" id="CHEBI:29035"/>
    </cofactor>
</comment>
<evidence type="ECO:0000256" key="10">
    <source>
        <dbReference type="ARBA" id="ARBA00041770"/>
    </source>
</evidence>
<dbReference type="EnsemblMetazoa" id="PPA34266.1">
    <property type="protein sequence ID" value="PPA34266.1"/>
    <property type="gene ID" value="WBGene00272635"/>
</dbReference>
<dbReference type="PROSITE" id="PS51831">
    <property type="entry name" value="HD"/>
    <property type="match status" value="1"/>
</dbReference>
<evidence type="ECO:0000256" key="6">
    <source>
        <dbReference type="ARBA" id="ARBA00037781"/>
    </source>
</evidence>
<dbReference type="FunFam" id="1.10.3210.10:FF:000012">
    <property type="entry name" value="HD domain containing 3"/>
    <property type="match status" value="1"/>
</dbReference>
<gene>
    <name evidence="12" type="primary">WBGene00272635</name>
</gene>
<dbReference type="PANTHER" id="PTHR46246:SF1">
    <property type="entry name" value="GUANOSINE-3',5'-BIS(DIPHOSPHATE) 3'-PYROPHOSPHOHYDROLASE MESH1"/>
    <property type="match status" value="1"/>
</dbReference>
<dbReference type="OrthoDB" id="430679at2759"/>
<dbReference type="SUPFAM" id="SSF109604">
    <property type="entry name" value="HD-domain/PDEase-like"/>
    <property type="match status" value="1"/>
</dbReference>
<dbReference type="PANTHER" id="PTHR46246">
    <property type="entry name" value="GUANOSINE-3',5'-BIS(DIPHOSPHATE) 3'-PYROPHOSPHOHYDROLASE MESH1"/>
    <property type="match status" value="1"/>
</dbReference>
<comment type="function">
    <text evidence="6">ppGpp hydrolyzing enzyme involved in starvation response.</text>
</comment>
<dbReference type="Proteomes" id="UP000005239">
    <property type="component" value="Unassembled WGS sequence"/>
</dbReference>
<dbReference type="AlphaFoldDB" id="A0A454XUZ0"/>
<evidence type="ECO:0000313" key="13">
    <source>
        <dbReference type="Proteomes" id="UP000005239"/>
    </source>
</evidence>
<dbReference type="Gene3D" id="1.10.3210.10">
    <property type="entry name" value="Hypothetical protein af1432"/>
    <property type="match status" value="1"/>
</dbReference>
<comment type="similarity">
    <text evidence="7">Belongs to the MESH1 family.</text>
</comment>
<reference evidence="12" key="2">
    <citation type="submission" date="2022-06" db="UniProtKB">
        <authorList>
            <consortium name="EnsemblMetazoa"/>
        </authorList>
    </citation>
    <scope>IDENTIFICATION</scope>
    <source>
        <strain evidence="12">PS312</strain>
    </source>
</reference>
<keyword evidence="3" id="KW-0378">Hydrolase</keyword>
<dbReference type="GO" id="GO:0008893">
    <property type="term" value="F:guanosine-3',5'-bis(diphosphate) 3'-diphosphatase activity"/>
    <property type="evidence" value="ECO:0000318"/>
    <property type="project" value="GO_Central"/>
</dbReference>
<comment type="catalytic activity">
    <reaction evidence="11">
        <text>guanosine 3',5'-bis(diphosphate) + H2O = GDP + diphosphate + H(+)</text>
        <dbReference type="Rhea" id="RHEA:14253"/>
        <dbReference type="ChEBI" id="CHEBI:15377"/>
        <dbReference type="ChEBI" id="CHEBI:15378"/>
        <dbReference type="ChEBI" id="CHEBI:33019"/>
        <dbReference type="ChEBI" id="CHEBI:58189"/>
        <dbReference type="ChEBI" id="CHEBI:77828"/>
        <dbReference type="EC" id="3.1.7.2"/>
    </reaction>
</comment>
<name>A0A454XUZ0_PRIPA</name>
<evidence type="ECO:0000256" key="1">
    <source>
        <dbReference type="ARBA" id="ARBA00001936"/>
    </source>
</evidence>
<sequence length="178" mass="19836">MTDAQGINLIVKATDFAARKHHAQRRKNMEQTPYINHPIGVAQILSSEGGITDPIVLAAAYLHDTVEDTDTAMEDIEKEFGTEVRNVVAEVTDDKTLTKAERKAMQVKKAPGKSKEAKLVKLADKLYNLRDLERATPVGWDDERKREYFLWSREVVAGCSGTNGALEAALDDIIKRNL</sequence>
<evidence type="ECO:0000256" key="3">
    <source>
        <dbReference type="ARBA" id="ARBA00022801"/>
    </source>
</evidence>
<reference evidence="13" key="1">
    <citation type="journal article" date="2008" name="Nat. Genet.">
        <title>The Pristionchus pacificus genome provides a unique perspective on nematode lifestyle and parasitism.</title>
        <authorList>
            <person name="Dieterich C."/>
            <person name="Clifton S.W."/>
            <person name="Schuster L.N."/>
            <person name="Chinwalla A."/>
            <person name="Delehaunty K."/>
            <person name="Dinkelacker I."/>
            <person name="Fulton L."/>
            <person name="Fulton R."/>
            <person name="Godfrey J."/>
            <person name="Minx P."/>
            <person name="Mitreva M."/>
            <person name="Roeseler W."/>
            <person name="Tian H."/>
            <person name="Witte H."/>
            <person name="Yang S.P."/>
            <person name="Wilson R.K."/>
            <person name="Sommer R.J."/>
        </authorList>
    </citation>
    <scope>NUCLEOTIDE SEQUENCE [LARGE SCALE GENOMIC DNA]</scope>
    <source>
        <strain evidence="13">PS312</strain>
    </source>
</reference>
<accession>A0A8R1UMV8</accession>
<protein>
    <recommendedName>
        <fullName evidence="8">Guanosine-3',5'-bis(diphosphate) 3'-pyrophosphohydrolase MESH1</fullName>
        <ecNumber evidence="5">3.1.7.2</ecNumber>
    </recommendedName>
    <alternativeName>
        <fullName evidence="9">Metazoan SpoT homolog 1</fullName>
    </alternativeName>
    <alternativeName>
        <fullName evidence="10">Penta-phosphate guanosine-3'-pyrophosphohydrolase</fullName>
    </alternativeName>
</protein>
<dbReference type="InterPro" id="IPR052194">
    <property type="entry name" value="MESH1"/>
</dbReference>
<dbReference type="OMA" id="YITHPIG"/>
<dbReference type="EC" id="3.1.7.2" evidence="5"/>
<dbReference type="CDD" id="cd00077">
    <property type="entry name" value="HDc"/>
    <property type="match status" value="1"/>
</dbReference>
<evidence type="ECO:0000256" key="4">
    <source>
        <dbReference type="ARBA" id="ARBA00023211"/>
    </source>
</evidence>
<dbReference type="InterPro" id="IPR003607">
    <property type="entry name" value="HD/PDEase_dom"/>
</dbReference>
<evidence type="ECO:0000256" key="9">
    <source>
        <dbReference type="ARBA" id="ARBA00041464"/>
    </source>
</evidence>
<evidence type="ECO:0000313" key="12">
    <source>
        <dbReference type="EnsemblMetazoa" id="PPA34266.1"/>
    </source>
</evidence>
<evidence type="ECO:0000256" key="11">
    <source>
        <dbReference type="ARBA" id="ARBA00047968"/>
    </source>
</evidence>
<dbReference type="SMART" id="SM00471">
    <property type="entry name" value="HDc"/>
    <property type="match status" value="1"/>
</dbReference>
<keyword evidence="13" id="KW-1185">Reference proteome</keyword>
<proteinExistence type="inferred from homology"/>
<evidence type="ECO:0000256" key="7">
    <source>
        <dbReference type="ARBA" id="ARBA00038354"/>
    </source>
</evidence>
<organism evidence="12 13">
    <name type="scientific">Pristionchus pacificus</name>
    <name type="common">Parasitic nematode worm</name>
    <dbReference type="NCBI Taxonomy" id="54126"/>
    <lineage>
        <taxon>Eukaryota</taxon>
        <taxon>Metazoa</taxon>
        <taxon>Ecdysozoa</taxon>
        <taxon>Nematoda</taxon>
        <taxon>Chromadorea</taxon>
        <taxon>Rhabditida</taxon>
        <taxon>Rhabditina</taxon>
        <taxon>Diplogasteromorpha</taxon>
        <taxon>Diplogasteroidea</taxon>
        <taxon>Neodiplogasteridae</taxon>
        <taxon>Pristionchus</taxon>
    </lineage>
</organism>
<accession>A0A454XUZ0</accession>
<evidence type="ECO:0000256" key="2">
    <source>
        <dbReference type="ARBA" id="ARBA00022723"/>
    </source>
</evidence>
<dbReference type="GO" id="GO:0046872">
    <property type="term" value="F:metal ion binding"/>
    <property type="evidence" value="ECO:0007669"/>
    <property type="project" value="UniProtKB-KW"/>
</dbReference>